<dbReference type="Pfam" id="PF13414">
    <property type="entry name" value="TPR_11"/>
    <property type="match status" value="1"/>
</dbReference>
<dbReference type="InterPro" id="IPR019734">
    <property type="entry name" value="TPR_rpt"/>
</dbReference>
<sequence length="416" mass="45339">MLPLNKASTRIGIAAGIVAILGTGIATYLYFTPSSSSSKRMAVTVLEDCGGFLVNDPQADFLRKTALSDQEKAALQKKIECYTFQIGQDANYADGYTNLGEAYRRLGDVDKARKFHQKAINLNPGLQEAKLGLALVEQESGNPKVAVAAIQEAIGHKENAIAYYYQGVTNYKQGNIKDAEVAFRKAIEMDANYAEAHANLGLILKQQGKLPEAIEQTRQALRIYPDLAQAHYNLGVSLQAQGQTQEAIAAYREAIRVNPNHAEANYNLGVALRNVGKTSEAIAAYREAIRINPKNVTAHINLGTDLTDQGKLEEAISELRKAITLAPEDAEAYNNLGVALYKQNNLTKAISMWEEAIRINPQYAEAHHNLGVALASQVKVEEAIATLKQASDLYRSQGKTQTADKIDGVLRNVGVQ</sequence>
<dbReference type="GO" id="GO:0097363">
    <property type="term" value="F:protein O-acetylglucosaminyltransferase activity"/>
    <property type="evidence" value="ECO:0007669"/>
    <property type="project" value="TreeGrafter"/>
</dbReference>
<dbReference type="GO" id="GO:0006493">
    <property type="term" value="P:protein O-linked glycosylation"/>
    <property type="evidence" value="ECO:0007669"/>
    <property type="project" value="InterPro"/>
</dbReference>
<dbReference type="PANTHER" id="PTHR44366">
    <property type="entry name" value="UDP-N-ACETYLGLUCOSAMINE--PEPTIDE N-ACETYLGLUCOSAMINYLTRANSFERASE 110 KDA SUBUNIT"/>
    <property type="match status" value="1"/>
</dbReference>
<protein>
    <submittedName>
        <fullName evidence="3">Tetratricopeptide repeat protein</fullName>
    </submittedName>
</protein>
<reference evidence="3" key="2">
    <citation type="submission" date="2020-08" db="EMBL/GenBank/DDBJ databases">
        <authorList>
            <person name="Chen M."/>
            <person name="Teng W."/>
            <person name="Zhao L."/>
            <person name="Hu C."/>
            <person name="Zhou Y."/>
            <person name="Han B."/>
            <person name="Song L."/>
            <person name="Shu W."/>
        </authorList>
    </citation>
    <scope>NUCLEOTIDE SEQUENCE</scope>
    <source>
        <strain evidence="3">FACHB-1375</strain>
    </source>
</reference>
<organism evidence="3 4">
    <name type="scientific">Aerosakkonema funiforme FACHB-1375</name>
    <dbReference type="NCBI Taxonomy" id="2949571"/>
    <lineage>
        <taxon>Bacteria</taxon>
        <taxon>Bacillati</taxon>
        <taxon>Cyanobacteriota</taxon>
        <taxon>Cyanophyceae</taxon>
        <taxon>Oscillatoriophycideae</taxon>
        <taxon>Aerosakkonematales</taxon>
        <taxon>Aerosakkonemataceae</taxon>
        <taxon>Aerosakkonema</taxon>
    </lineage>
</organism>
<evidence type="ECO:0000256" key="2">
    <source>
        <dbReference type="SAM" id="Phobius"/>
    </source>
</evidence>
<dbReference type="RefSeq" id="WP_190465162.1">
    <property type="nucleotide sequence ID" value="NZ_JACJPW010000035.1"/>
</dbReference>
<feature type="repeat" description="TPR" evidence="1">
    <location>
        <begin position="296"/>
        <end position="329"/>
    </location>
</feature>
<gene>
    <name evidence="3" type="ORF">H6G03_14800</name>
</gene>
<keyword evidence="2" id="KW-1133">Transmembrane helix</keyword>
<feature type="transmembrane region" description="Helical" evidence="2">
    <location>
        <begin position="12"/>
        <end position="31"/>
    </location>
</feature>
<feature type="repeat" description="TPR" evidence="1">
    <location>
        <begin position="330"/>
        <end position="363"/>
    </location>
</feature>
<reference evidence="3" key="1">
    <citation type="journal article" date="2015" name="ISME J.">
        <title>Draft Genome Sequence of Streptomyces incarnatus NRRL8089, which Produces the Nucleoside Antibiotic Sinefungin.</title>
        <authorList>
            <person name="Oshima K."/>
            <person name="Hattori M."/>
            <person name="Shimizu H."/>
            <person name="Fukuda K."/>
            <person name="Nemoto M."/>
            <person name="Inagaki K."/>
            <person name="Tamura T."/>
        </authorList>
    </citation>
    <scope>NUCLEOTIDE SEQUENCE</scope>
    <source>
        <strain evidence="3">FACHB-1375</strain>
    </source>
</reference>
<accession>A0A926ZHN0</accession>
<dbReference type="PROSITE" id="PS50293">
    <property type="entry name" value="TPR_REGION"/>
    <property type="match status" value="6"/>
</dbReference>
<keyword evidence="1" id="KW-0802">TPR repeat</keyword>
<dbReference type="Proteomes" id="UP000641646">
    <property type="component" value="Unassembled WGS sequence"/>
</dbReference>
<evidence type="ECO:0000313" key="4">
    <source>
        <dbReference type="Proteomes" id="UP000641646"/>
    </source>
</evidence>
<feature type="repeat" description="TPR" evidence="1">
    <location>
        <begin position="262"/>
        <end position="295"/>
    </location>
</feature>
<comment type="caution">
    <text evidence="3">The sequence shown here is derived from an EMBL/GenBank/DDBJ whole genome shotgun (WGS) entry which is preliminary data.</text>
</comment>
<feature type="repeat" description="TPR" evidence="1">
    <location>
        <begin position="93"/>
        <end position="126"/>
    </location>
</feature>
<dbReference type="Pfam" id="PF00515">
    <property type="entry name" value="TPR_1"/>
    <property type="match status" value="1"/>
</dbReference>
<feature type="repeat" description="TPR" evidence="1">
    <location>
        <begin position="194"/>
        <end position="227"/>
    </location>
</feature>
<keyword evidence="2" id="KW-0472">Membrane</keyword>
<feature type="repeat" description="TPR" evidence="1">
    <location>
        <begin position="160"/>
        <end position="193"/>
    </location>
</feature>
<evidence type="ECO:0000256" key="1">
    <source>
        <dbReference type="PROSITE-ProRule" id="PRU00339"/>
    </source>
</evidence>
<dbReference type="SUPFAM" id="SSF48452">
    <property type="entry name" value="TPR-like"/>
    <property type="match status" value="2"/>
</dbReference>
<dbReference type="Pfam" id="PF13432">
    <property type="entry name" value="TPR_16"/>
    <property type="match status" value="2"/>
</dbReference>
<dbReference type="PANTHER" id="PTHR44366:SF1">
    <property type="entry name" value="UDP-N-ACETYLGLUCOSAMINE--PEPTIDE N-ACETYLGLUCOSAMINYLTRANSFERASE 110 KDA SUBUNIT"/>
    <property type="match status" value="1"/>
</dbReference>
<proteinExistence type="predicted"/>
<dbReference type="InterPro" id="IPR037919">
    <property type="entry name" value="OGT"/>
</dbReference>
<dbReference type="SMART" id="SM00028">
    <property type="entry name" value="TPR"/>
    <property type="match status" value="8"/>
</dbReference>
<keyword evidence="4" id="KW-1185">Reference proteome</keyword>
<dbReference type="Gene3D" id="1.25.40.10">
    <property type="entry name" value="Tetratricopeptide repeat domain"/>
    <property type="match status" value="4"/>
</dbReference>
<evidence type="ECO:0000313" key="3">
    <source>
        <dbReference type="EMBL" id="MBD2182347.1"/>
    </source>
</evidence>
<dbReference type="EMBL" id="JACJPW010000035">
    <property type="protein sequence ID" value="MBD2182347.1"/>
    <property type="molecule type" value="Genomic_DNA"/>
</dbReference>
<dbReference type="AlphaFoldDB" id="A0A926ZHN0"/>
<dbReference type="PROSITE" id="PS50005">
    <property type="entry name" value="TPR"/>
    <property type="match status" value="7"/>
</dbReference>
<name>A0A926ZHN0_9CYAN</name>
<dbReference type="InterPro" id="IPR011990">
    <property type="entry name" value="TPR-like_helical_dom_sf"/>
</dbReference>
<feature type="repeat" description="TPR" evidence="1">
    <location>
        <begin position="228"/>
        <end position="261"/>
    </location>
</feature>
<keyword evidence="2" id="KW-0812">Transmembrane</keyword>